<reference evidence="1" key="1">
    <citation type="submission" date="2018-03" db="EMBL/GenBank/DDBJ databases">
        <authorList>
            <person name="Guldener U."/>
        </authorList>
    </citation>
    <scope>NUCLEOTIDE SEQUENCE</scope>
</reference>
<comment type="caution">
    <text evidence="1">The sequence shown here is derived from an EMBL/GenBank/DDBJ whole genome shotgun (WGS) entry which is preliminary data.</text>
</comment>
<evidence type="ECO:0000313" key="2">
    <source>
        <dbReference type="Proteomes" id="UP001187734"/>
    </source>
</evidence>
<sequence>MAAMIENLTAKIASLEQQLAAQSTAFEKRLAQLEFHHKFAETNQMMGNMDFQVTRERDELGQCLGCPYGRRSAEARLDKEWKWKRPRMMKQGLEIEAL</sequence>
<keyword evidence="2" id="KW-1185">Reference proteome</keyword>
<gene>
    <name evidence="1" type="ORF">FTOL_10994</name>
</gene>
<name>A0AAE8SMV3_9HYPO</name>
<evidence type="ECO:0000313" key="1">
    <source>
        <dbReference type="EMBL" id="SPJ85214.1"/>
    </source>
</evidence>
<dbReference type="Proteomes" id="UP001187734">
    <property type="component" value="Unassembled WGS sequence"/>
</dbReference>
<accession>A0AAE8SMV3</accession>
<proteinExistence type="predicted"/>
<dbReference type="AlphaFoldDB" id="A0AAE8SMV3"/>
<dbReference type="EMBL" id="ONZP01000453">
    <property type="protein sequence ID" value="SPJ85214.1"/>
    <property type="molecule type" value="Genomic_DNA"/>
</dbReference>
<protein>
    <submittedName>
        <fullName evidence="1">Uncharacterized protein</fullName>
    </submittedName>
</protein>
<organism evidence="1 2">
    <name type="scientific">Fusarium torulosum</name>
    <dbReference type="NCBI Taxonomy" id="33205"/>
    <lineage>
        <taxon>Eukaryota</taxon>
        <taxon>Fungi</taxon>
        <taxon>Dikarya</taxon>
        <taxon>Ascomycota</taxon>
        <taxon>Pezizomycotina</taxon>
        <taxon>Sordariomycetes</taxon>
        <taxon>Hypocreomycetidae</taxon>
        <taxon>Hypocreales</taxon>
        <taxon>Nectriaceae</taxon>
        <taxon>Fusarium</taxon>
    </lineage>
</organism>